<dbReference type="EMBL" id="JAINVZ010000012">
    <property type="protein sequence ID" value="MBY8886955.1"/>
    <property type="molecule type" value="Genomic_DNA"/>
</dbReference>
<gene>
    <name evidence="4" type="ORF">K7472_19125</name>
</gene>
<dbReference type="InterPro" id="IPR050570">
    <property type="entry name" value="Cell_wall_metabolism_enzyme"/>
</dbReference>
<dbReference type="SUPFAM" id="SSF51261">
    <property type="entry name" value="Duplicated hybrid motif"/>
    <property type="match status" value="1"/>
</dbReference>
<comment type="caution">
    <text evidence="4">The sequence shown here is derived from an EMBL/GenBank/DDBJ whole genome shotgun (WGS) entry which is preliminary data.</text>
</comment>
<evidence type="ECO:0000256" key="1">
    <source>
        <dbReference type="SAM" id="MobiDB-lite"/>
    </source>
</evidence>
<reference evidence="4 5" key="1">
    <citation type="submission" date="2021-08" db="EMBL/GenBank/DDBJ databases">
        <title>Streptomyces sp. PTM05 isolated from lichen.</title>
        <authorList>
            <person name="Somphong A."/>
            <person name="Phongsopitanun W."/>
            <person name="Tanasupawat S."/>
        </authorList>
    </citation>
    <scope>NUCLEOTIDE SEQUENCE [LARGE SCALE GENOMIC DNA]</scope>
    <source>
        <strain evidence="4 5">Ptm05</strain>
    </source>
</reference>
<dbReference type="Pfam" id="PF01551">
    <property type="entry name" value="Peptidase_M23"/>
    <property type="match status" value="1"/>
</dbReference>
<feature type="domain" description="M23ase beta-sheet core" evidence="3">
    <location>
        <begin position="137"/>
        <end position="238"/>
    </location>
</feature>
<organism evidence="4 5">
    <name type="scientific">Streptantibioticus parmotrematis</name>
    <dbReference type="NCBI Taxonomy" id="2873249"/>
    <lineage>
        <taxon>Bacteria</taxon>
        <taxon>Bacillati</taxon>
        <taxon>Actinomycetota</taxon>
        <taxon>Actinomycetes</taxon>
        <taxon>Kitasatosporales</taxon>
        <taxon>Streptomycetaceae</taxon>
        <taxon>Streptantibioticus</taxon>
    </lineage>
</organism>
<name>A0ABS7QUT8_9ACTN</name>
<protein>
    <submittedName>
        <fullName evidence="4">M23 family metallopeptidase</fullName>
    </submittedName>
</protein>
<accession>A0ABS7QUT8</accession>
<dbReference type="PANTHER" id="PTHR21666">
    <property type="entry name" value="PEPTIDASE-RELATED"/>
    <property type="match status" value="1"/>
</dbReference>
<feature type="region of interest" description="Disordered" evidence="1">
    <location>
        <begin position="105"/>
        <end position="133"/>
    </location>
</feature>
<keyword evidence="2" id="KW-0812">Transmembrane</keyword>
<evidence type="ECO:0000256" key="2">
    <source>
        <dbReference type="SAM" id="Phobius"/>
    </source>
</evidence>
<dbReference type="Gene3D" id="2.70.70.10">
    <property type="entry name" value="Glucose Permease (Domain IIA)"/>
    <property type="match status" value="1"/>
</dbReference>
<evidence type="ECO:0000313" key="5">
    <source>
        <dbReference type="Proteomes" id="UP001198565"/>
    </source>
</evidence>
<dbReference type="Proteomes" id="UP001198565">
    <property type="component" value="Unassembled WGS sequence"/>
</dbReference>
<evidence type="ECO:0000313" key="4">
    <source>
        <dbReference type="EMBL" id="MBY8886955.1"/>
    </source>
</evidence>
<keyword evidence="2" id="KW-0472">Membrane</keyword>
<keyword evidence="5" id="KW-1185">Reference proteome</keyword>
<dbReference type="PANTHER" id="PTHR21666:SF285">
    <property type="entry name" value="M23 FAMILY METALLOPEPTIDASE"/>
    <property type="match status" value="1"/>
</dbReference>
<dbReference type="CDD" id="cd12797">
    <property type="entry name" value="M23_peptidase"/>
    <property type="match status" value="1"/>
</dbReference>
<feature type="transmembrane region" description="Helical" evidence="2">
    <location>
        <begin position="32"/>
        <end position="50"/>
    </location>
</feature>
<evidence type="ECO:0000259" key="3">
    <source>
        <dbReference type="Pfam" id="PF01551"/>
    </source>
</evidence>
<dbReference type="InterPro" id="IPR011055">
    <property type="entry name" value="Dup_hybrid_motif"/>
</dbReference>
<feature type="compositionally biased region" description="Gly residues" evidence="1">
    <location>
        <begin position="114"/>
        <end position="133"/>
    </location>
</feature>
<keyword evidence="2" id="KW-1133">Transmembrane helix</keyword>
<dbReference type="InterPro" id="IPR016047">
    <property type="entry name" value="M23ase_b-sheet_dom"/>
</dbReference>
<sequence>MRRPVRWTLRAGAPAALASGWRAAHTPFGHSLPSAGVAAVVCAGVIWTLVRRRRHRWGTPLSAPLLFPLKGGTWFVGQGGGKGLNHHFAISEQRGALDIVAVEPAHGSRRSGRPGNGRAGNGLAGNGDSGGGRSGSGLESYVVYGAKLYAPCDGTVVSAADGLPDQEPGRIRFGPLYGNHVFIDTGHEIVKMAHLRPGSVAVSTGQTVRAGQLVGEVGNSGNTTEPHLHLHAERDGVGLDLSFEDVGGFFHRGRLIRH</sequence>
<proteinExistence type="predicted"/>